<feature type="transmembrane region" description="Helical" evidence="1">
    <location>
        <begin position="63"/>
        <end position="81"/>
    </location>
</feature>
<evidence type="ECO:0000256" key="1">
    <source>
        <dbReference type="SAM" id="Phobius"/>
    </source>
</evidence>
<gene>
    <name evidence="2" type="ORF">Aau02nite_19360</name>
</gene>
<name>A0A919S733_9ACTN</name>
<keyword evidence="3" id="KW-1185">Reference proteome</keyword>
<dbReference type="RefSeq" id="WP_212987998.1">
    <property type="nucleotide sequence ID" value="NZ_BAABEA010000009.1"/>
</dbReference>
<organism evidence="2 3">
    <name type="scientific">Actinoplanes auranticolor</name>
    <dbReference type="NCBI Taxonomy" id="47988"/>
    <lineage>
        <taxon>Bacteria</taxon>
        <taxon>Bacillati</taxon>
        <taxon>Actinomycetota</taxon>
        <taxon>Actinomycetes</taxon>
        <taxon>Micromonosporales</taxon>
        <taxon>Micromonosporaceae</taxon>
        <taxon>Actinoplanes</taxon>
    </lineage>
</organism>
<dbReference type="AlphaFoldDB" id="A0A919S733"/>
<proteinExistence type="predicted"/>
<sequence>MAGPVAKVARVSGALVIAAVLGATMADRRGLGLGLLAFVVYGLIFGVAALSFSRLRQWSARHVLLDSLVFVPLVFFALLLIPALPWWGAALIALGAGMIFVPVAVRRRS</sequence>
<keyword evidence="1" id="KW-1133">Transmembrane helix</keyword>
<feature type="transmembrane region" description="Helical" evidence="1">
    <location>
        <begin position="31"/>
        <end position="51"/>
    </location>
</feature>
<evidence type="ECO:0000313" key="3">
    <source>
        <dbReference type="Proteomes" id="UP000681340"/>
    </source>
</evidence>
<dbReference type="EMBL" id="BOQL01000018">
    <property type="protein sequence ID" value="GIM65739.1"/>
    <property type="molecule type" value="Genomic_DNA"/>
</dbReference>
<dbReference type="Proteomes" id="UP000681340">
    <property type="component" value="Unassembled WGS sequence"/>
</dbReference>
<accession>A0A919S733</accession>
<evidence type="ECO:0000313" key="2">
    <source>
        <dbReference type="EMBL" id="GIM65739.1"/>
    </source>
</evidence>
<reference evidence="2" key="1">
    <citation type="submission" date="2021-03" db="EMBL/GenBank/DDBJ databases">
        <title>Whole genome shotgun sequence of Actinoplanes auranticolor NBRC 12245.</title>
        <authorList>
            <person name="Komaki H."/>
            <person name="Tamura T."/>
        </authorList>
    </citation>
    <scope>NUCLEOTIDE SEQUENCE</scope>
    <source>
        <strain evidence="2">NBRC 12245</strain>
    </source>
</reference>
<feature type="transmembrane region" description="Helical" evidence="1">
    <location>
        <begin position="7"/>
        <end position="25"/>
    </location>
</feature>
<keyword evidence="1" id="KW-0472">Membrane</keyword>
<protein>
    <submittedName>
        <fullName evidence="2">Uncharacterized protein</fullName>
    </submittedName>
</protein>
<feature type="transmembrane region" description="Helical" evidence="1">
    <location>
        <begin position="87"/>
        <end position="105"/>
    </location>
</feature>
<comment type="caution">
    <text evidence="2">The sequence shown here is derived from an EMBL/GenBank/DDBJ whole genome shotgun (WGS) entry which is preliminary data.</text>
</comment>
<keyword evidence="1" id="KW-0812">Transmembrane</keyword>